<dbReference type="PROSITE" id="PS51755">
    <property type="entry name" value="OMPR_PHOB"/>
    <property type="match status" value="1"/>
</dbReference>
<dbReference type="PANTHER" id="PTHR48111">
    <property type="entry name" value="REGULATOR OF RPOS"/>
    <property type="match status" value="1"/>
</dbReference>
<dbReference type="Gene3D" id="3.40.50.2300">
    <property type="match status" value="1"/>
</dbReference>
<dbReference type="InterPro" id="IPR001789">
    <property type="entry name" value="Sig_transdc_resp-reg_receiver"/>
</dbReference>
<evidence type="ECO:0000256" key="1">
    <source>
        <dbReference type="ARBA" id="ARBA00022553"/>
    </source>
</evidence>
<evidence type="ECO:0000313" key="10">
    <source>
        <dbReference type="EMBL" id="MDR6168326.1"/>
    </source>
</evidence>
<keyword evidence="3" id="KW-0805">Transcription regulation</keyword>
<feature type="DNA-binding region" description="OmpR/PhoB-type" evidence="7">
    <location>
        <begin position="162"/>
        <end position="268"/>
    </location>
</feature>
<dbReference type="InterPro" id="IPR011006">
    <property type="entry name" value="CheY-like_superfamily"/>
</dbReference>
<dbReference type="PROSITE" id="PS50110">
    <property type="entry name" value="RESPONSE_REGULATORY"/>
    <property type="match status" value="1"/>
</dbReference>
<dbReference type="PANTHER" id="PTHR48111:SF1">
    <property type="entry name" value="TWO-COMPONENT RESPONSE REGULATOR ORR33"/>
    <property type="match status" value="1"/>
</dbReference>
<keyword evidence="1 6" id="KW-0597">Phosphoprotein</keyword>
<dbReference type="Pfam" id="PF00072">
    <property type="entry name" value="Response_reg"/>
    <property type="match status" value="1"/>
</dbReference>
<evidence type="ECO:0000256" key="5">
    <source>
        <dbReference type="ARBA" id="ARBA00023163"/>
    </source>
</evidence>
<evidence type="ECO:0000256" key="4">
    <source>
        <dbReference type="ARBA" id="ARBA00023125"/>
    </source>
</evidence>
<keyword evidence="11" id="KW-1185">Reference proteome</keyword>
<feature type="modified residue" description="4-aspartylphosphate" evidence="6">
    <location>
        <position position="84"/>
    </location>
</feature>
<evidence type="ECO:0000256" key="3">
    <source>
        <dbReference type="ARBA" id="ARBA00023015"/>
    </source>
</evidence>
<dbReference type="Gene3D" id="1.10.10.10">
    <property type="entry name" value="Winged helix-like DNA-binding domain superfamily/Winged helix DNA-binding domain"/>
    <property type="match status" value="1"/>
</dbReference>
<evidence type="ECO:0000313" key="11">
    <source>
        <dbReference type="Proteomes" id="UP001260188"/>
    </source>
</evidence>
<sequence length="270" mass="30000">MTRSVNPNSPLVDIEPAIGRSPSVPARTEALMTRSAVVIEDDDDLRHLLTQTLEQHGFAVHAFPDGPAGVDAVRLLRPDLTTVDVKLDGIDGFEAVRRIRAFHDGYVLIISAVDDETATVEGFRSGADDYVIKPWRPYELRARIDALMRRPRALQPGEAAPGAWLEAGGLRLSPGSRRVELDGQSLDLTRSEFDVLQALMQRPGDVIEKAWIALMLRRQSGAHGEHVSGHDLHAVEVHLMNLRRKLGDDGRTGRWIETVRGIGYRFARRD</sequence>
<keyword evidence="5" id="KW-0804">Transcription</keyword>
<proteinExistence type="predicted"/>
<evidence type="ECO:0000259" key="8">
    <source>
        <dbReference type="PROSITE" id="PS50110"/>
    </source>
</evidence>
<protein>
    <submittedName>
        <fullName evidence="10">Two-component system OmpR family response regulator</fullName>
    </submittedName>
</protein>
<keyword evidence="4 7" id="KW-0238">DNA-binding</keyword>
<name>A0ABU1I365_9MICO</name>
<dbReference type="Proteomes" id="UP001260188">
    <property type="component" value="Unassembled WGS sequence"/>
</dbReference>
<dbReference type="Pfam" id="PF00486">
    <property type="entry name" value="Trans_reg_C"/>
    <property type="match status" value="1"/>
</dbReference>
<evidence type="ECO:0000256" key="7">
    <source>
        <dbReference type="PROSITE-ProRule" id="PRU01091"/>
    </source>
</evidence>
<evidence type="ECO:0000256" key="6">
    <source>
        <dbReference type="PROSITE-ProRule" id="PRU00169"/>
    </source>
</evidence>
<reference evidence="10 11" key="1">
    <citation type="submission" date="2023-08" db="EMBL/GenBank/DDBJ databases">
        <title>Functional and genomic diversity of the sorghum phyllosphere microbiome.</title>
        <authorList>
            <person name="Shade A."/>
        </authorList>
    </citation>
    <scope>NUCLEOTIDE SEQUENCE [LARGE SCALE GENOMIC DNA]</scope>
    <source>
        <strain evidence="10 11">SORGH_AS_0919</strain>
    </source>
</reference>
<dbReference type="InterPro" id="IPR036388">
    <property type="entry name" value="WH-like_DNA-bd_sf"/>
</dbReference>
<dbReference type="SMART" id="SM00862">
    <property type="entry name" value="Trans_reg_C"/>
    <property type="match status" value="1"/>
</dbReference>
<evidence type="ECO:0000259" key="9">
    <source>
        <dbReference type="PROSITE" id="PS51755"/>
    </source>
</evidence>
<feature type="domain" description="OmpR/PhoB-type" evidence="9">
    <location>
        <begin position="162"/>
        <end position="268"/>
    </location>
</feature>
<dbReference type="SUPFAM" id="SSF52172">
    <property type="entry name" value="CheY-like"/>
    <property type="match status" value="1"/>
</dbReference>
<dbReference type="SMART" id="SM00448">
    <property type="entry name" value="REC"/>
    <property type="match status" value="1"/>
</dbReference>
<gene>
    <name evidence="10" type="ORF">QE367_002530</name>
</gene>
<dbReference type="RefSeq" id="WP_309667204.1">
    <property type="nucleotide sequence ID" value="NZ_JAVIZA010000001.1"/>
</dbReference>
<evidence type="ECO:0000256" key="2">
    <source>
        <dbReference type="ARBA" id="ARBA00023012"/>
    </source>
</evidence>
<feature type="domain" description="Response regulatory" evidence="8">
    <location>
        <begin position="35"/>
        <end position="148"/>
    </location>
</feature>
<dbReference type="InterPro" id="IPR001867">
    <property type="entry name" value="OmpR/PhoB-type_DNA-bd"/>
</dbReference>
<organism evidence="10 11">
    <name type="scientific">Microbacterium paludicola</name>
    <dbReference type="NCBI Taxonomy" id="300019"/>
    <lineage>
        <taxon>Bacteria</taxon>
        <taxon>Bacillati</taxon>
        <taxon>Actinomycetota</taxon>
        <taxon>Actinomycetes</taxon>
        <taxon>Micrococcales</taxon>
        <taxon>Microbacteriaceae</taxon>
        <taxon>Microbacterium</taxon>
    </lineage>
</organism>
<keyword evidence="2" id="KW-0902">Two-component regulatory system</keyword>
<accession>A0ABU1I365</accession>
<dbReference type="InterPro" id="IPR039420">
    <property type="entry name" value="WalR-like"/>
</dbReference>
<comment type="caution">
    <text evidence="10">The sequence shown here is derived from an EMBL/GenBank/DDBJ whole genome shotgun (WGS) entry which is preliminary data.</text>
</comment>
<dbReference type="EMBL" id="JAVIZA010000001">
    <property type="protein sequence ID" value="MDR6168326.1"/>
    <property type="molecule type" value="Genomic_DNA"/>
</dbReference>
<dbReference type="CDD" id="cd00383">
    <property type="entry name" value="trans_reg_C"/>
    <property type="match status" value="1"/>
</dbReference>
<dbReference type="CDD" id="cd17574">
    <property type="entry name" value="REC_OmpR"/>
    <property type="match status" value="1"/>
</dbReference>